<comment type="caution">
    <text evidence="2">The sequence shown here is derived from an EMBL/GenBank/DDBJ whole genome shotgun (WGS) entry which is preliminary data.</text>
</comment>
<dbReference type="Proteomes" id="UP000444185">
    <property type="component" value="Unassembled WGS sequence"/>
</dbReference>
<evidence type="ECO:0000313" key="3">
    <source>
        <dbReference type="Proteomes" id="UP000444185"/>
    </source>
</evidence>
<dbReference type="OrthoDB" id="8781373at2"/>
<evidence type="ECO:0000256" key="1">
    <source>
        <dbReference type="SAM" id="MobiDB-lite"/>
    </source>
</evidence>
<sequence>MTRRAGWTEERRERQRQAIQCWRPWDKSTGPRTKEGKERSSRNATRERELREVETYMQLLSLRRERDAGALGGKMPSPERMTWLQDEIAALEAALDPDSGLAEFLAESTENDDDAFDPM</sequence>
<name>A0A844XUI8_9SPHN</name>
<evidence type="ECO:0000313" key="2">
    <source>
        <dbReference type="EMBL" id="MXO49745.1"/>
    </source>
</evidence>
<organism evidence="2 3">
    <name type="scientific">Qipengyuania gaetbuli</name>
    <dbReference type="NCBI Taxonomy" id="266952"/>
    <lineage>
        <taxon>Bacteria</taxon>
        <taxon>Pseudomonadati</taxon>
        <taxon>Pseudomonadota</taxon>
        <taxon>Alphaproteobacteria</taxon>
        <taxon>Sphingomonadales</taxon>
        <taxon>Erythrobacteraceae</taxon>
        <taxon>Qipengyuania</taxon>
    </lineage>
</organism>
<dbReference type="EMBL" id="WTYF01000003">
    <property type="protein sequence ID" value="MXO49745.1"/>
    <property type="molecule type" value="Genomic_DNA"/>
</dbReference>
<feature type="region of interest" description="Disordered" evidence="1">
    <location>
        <begin position="1"/>
        <end position="48"/>
    </location>
</feature>
<keyword evidence="3" id="KW-1185">Reference proteome</keyword>
<accession>A0A844XUI8</accession>
<reference evidence="2 3" key="1">
    <citation type="submission" date="2019-12" db="EMBL/GenBank/DDBJ databases">
        <title>Genomic-based taxomic classification of the family Erythrobacteraceae.</title>
        <authorList>
            <person name="Xu L."/>
        </authorList>
    </citation>
    <scope>NUCLEOTIDE SEQUENCE [LARGE SCALE GENOMIC DNA]</scope>
    <source>
        <strain evidence="2 3">DSM 16225</strain>
    </source>
</reference>
<feature type="compositionally biased region" description="Basic and acidic residues" evidence="1">
    <location>
        <begin position="1"/>
        <end position="16"/>
    </location>
</feature>
<dbReference type="AlphaFoldDB" id="A0A844XUI8"/>
<protein>
    <submittedName>
        <fullName evidence="2">Uncharacterized protein</fullName>
    </submittedName>
</protein>
<feature type="compositionally biased region" description="Basic and acidic residues" evidence="1">
    <location>
        <begin position="32"/>
        <end position="48"/>
    </location>
</feature>
<dbReference type="RefSeq" id="WP_160606091.1">
    <property type="nucleotide sequence ID" value="NZ_WTYF01000003.1"/>
</dbReference>
<proteinExistence type="predicted"/>
<gene>
    <name evidence="2" type="ORF">GRI42_00300</name>
</gene>